<accession>A0AAF0KAA4</accession>
<sequence length="82" mass="8769">MKTGGGVSTSGDNREVEMISVIFALCALAATLSACRYFAAEALLVESEIDKDIARRFEPSGKVIELANLGEAVCRKPEYLTA</sequence>
<organism evidence="2 3">
    <name type="scientific">Agrobacterium tumefaciens</name>
    <dbReference type="NCBI Taxonomy" id="358"/>
    <lineage>
        <taxon>Bacteria</taxon>
        <taxon>Pseudomonadati</taxon>
        <taxon>Pseudomonadota</taxon>
        <taxon>Alphaproteobacteria</taxon>
        <taxon>Hyphomicrobiales</taxon>
        <taxon>Rhizobiaceae</taxon>
        <taxon>Rhizobium/Agrobacterium group</taxon>
        <taxon>Agrobacterium</taxon>
        <taxon>Agrobacterium tumefaciens complex</taxon>
    </lineage>
</organism>
<keyword evidence="1" id="KW-0472">Membrane</keyword>
<evidence type="ECO:0000313" key="2">
    <source>
        <dbReference type="EMBL" id="WGM62227.1"/>
    </source>
</evidence>
<reference evidence="2" key="1">
    <citation type="submission" date="2019-04" db="EMBL/GenBank/DDBJ databases">
        <authorList>
            <person name="Chiang H.-Y."/>
            <person name="Huang Y.-Y."/>
            <person name="Chou L."/>
            <person name="Lai E.-M."/>
            <person name="Kuo C.-H."/>
        </authorList>
    </citation>
    <scope>NUCLEOTIDE SEQUENCE</scope>
    <source>
        <strain evidence="2">CFBP5506</strain>
    </source>
</reference>
<dbReference type="Proteomes" id="UP000305410">
    <property type="component" value="Chromosome Linear"/>
</dbReference>
<evidence type="ECO:0000313" key="3">
    <source>
        <dbReference type="Proteomes" id="UP000305410"/>
    </source>
</evidence>
<dbReference type="PROSITE" id="PS51257">
    <property type="entry name" value="PROKAR_LIPOPROTEIN"/>
    <property type="match status" value="1"/>
</dbReference>
<protein>
    <submittedName>
        <fullName evidence="2">Uncharacterized protein</fullName>
    </submittedName>
</protein>
<keyword evidence="1" id="KW-0812">Transmembrane</keyword>
<feature type="transmembrane region" description="Helical" evidence="1">
    <location>
        <begin position="18"/>
        <end position="39"/>
    </location>
</feature>
<keyword evidence="1" id="KW-1133">Transmembrane helix</keyword>
<proteinExistence type="predicted"/>
<evidence type="ECO:0000256" key="1">
    <source>
        <dbReference type="SAM" id="Phobius"/>
    </source>
</evidence>
<dbReference type="EMBL" id="CP122963">
    <property type="protein sequence ID" value="WGM62227.1"/>
    <property type="molecule type" value="Genomic_DNA"/>
</dbReference>
<gene>
    <name evidence="2" type="ORF">CFBP5506_21720</name>
</gene>
<dbReference type="AlphaFoldDB" id="A0AAF0KAA4"/>
<name>A0AAF0KAA4_AGRTU</name>
<reference evidence="2" key="2">
    <citation type="submission" date="2023-04" db="EMBL/GenBank/DDBJ databases">
        <title>Complete genome sequence of Agrobacterium salinitolerans CFBP5506.</title>
        <authorList>
            <person name="Yen H.-C."/>
            <person name="Yan X.-H."/>
            <person name="Lai E.-M."/>
            <person name="Kuo C.-H."/>
        </authorList>
    </citation>
    <scope>NUCLEOTIDE SEQUENCE</scope>
    <source>
        <strain evidence="2">CFBP5506</strain>
    </source>
</reference>
<dbReference type="RefSeq" id="WP_208611182.1">
    <property type="nucleotide sequence ID" value="NZ_CP122963.1"/>
</dbReference>